<dbReference type="InterPro" id="IPR011990">
    <property type="entry name" value="TPR-like_helical_dom_sf"/>
</dbReference>
<evidence type="ECO:0000313" key="3">
    <source>
        <dbReference type="EMBL" id="MFC4525114.1"/>
    </source>
</evidence>
<evidence type="ECO:0000256" key="2">
    <source>
        <dbReference type="SAM" id="SignalP"/>
    </source>
</evidence>
<name>A0ABV9BWJ6_9GAMM</name>
<feature type="chain" id="PRO_5047342583" evidence="2">
    <location>
        <begin position="26"/>
        <end position="302"/>
    </location>
</feature>
<dbReference type="Proteomes" id="UP001595961">
    <property type="component" value="Unassembled WGS sequence"/>
</dbReference>
<proteinExistence type="predicted"/>
<dbReference type="SMART" id="SM00671">
    <property type="entry name" value="SEL1"/>
    <property type="match status" value="1"/>
</dbReference>
<dbReference type="RefSeq" id="WP_266149978.1">
    <property type="nucleotide sequence ID" value="NZ_CP064028.1"/>
</dbReference>
<dbReference type="Gene3D" id="1.25.40.10">
    <property type="entry name" value="Tetratricopeptide repeat domain"/>
    <property type="match status" value="1"/>
</dbReference>
<dbReference type="InterPro" id="IPR006597">
    <property type="entry name" value="Sel1-like"/>
</dbReference>
<evidence type="ECO:0000313" key="4">
    <source>
        <dbReference type="Proteomes" id="UP001595961"/>
    </source>
</evidence>
<sequence>MALRKLVTFCTFCLFTGLAVSSALAQTAPDQALPTIPIDAKPSSKAIAFHDPTADQSAGESGAFNTPSSDGKPGEYFFHLGVQAATKQDFVHAMAMYKVAATWGYKPAQYNLGVMYLSGQGTAVDLPQAMAWMALAAERDEAQYVRARQLVYANLTPEQFAKANEIWRQLLPTYGDAVALPRAKARWHEALSSATGSRVGSSAAHVQVGGVAGSANHMNSPNYDVHDGGHISTNPAEVAGVRQTDGAVAFQQLRSTDNPYDPKLTASSGTVNVGELAPVKQKDGEATKDVGTPTDPANQGHP</sequence>
<dbReference type="Pfam" id="PF08238">
    <property type="entry name" value="Sel1"/>
    <property type="match status" value="2"/>
</dbReference>
<organism evidence="3 4">
    <name type="scientific">Dyella halodurans</name>
    <dbReference type="NCBI Taxonomy" id="1920171"/>
    <lineage>
        <taxon>Bacteria</taxon>
        <taxon>Pseudomonadati</taxon>
        <taxon>Pseudomonadota</taxon>
        <taxon>Gammaproteobacteria</taxon>
        <taxon>Lysobacterales</taxon>
        <taxon>Rhodanobacteraceae</taxon>
        <taxon>Dyella</taxon>
    </lineage>
</organism>
<keyword evidence="2" id="KW-0732">Signal</keyword>
<dbReference type="EMBL" id="JBHSGA010000003">
    <property type="protein sequence ID" value="MFC4525114.1"/>
    <property type="molecule type" value="Genomic_DNA"/>
</dbReference>
<evidence type="ECO:0000256" key="1">
    <source>
        <dbReference type="SAM" id="MobiDB-lite"/>
    </source>
</evidence>
<feature type="region of interest" description="Disordered" evidence="1">
    <location>
        <begin position="256"/>
        <end position="302"/>
    </location>
</feature>
<reference evidence="4" key="1">
    <citation type="journal article" date="2019" name="Int. J. Syst. Evol. Microbiol.">
        <title>The Global Catalogue of Microorganisms (GCM) 10K type strain sequencing project: providing services to taxonomists for standard genome sequencing and annotation.</title>
        <authorList>
            <consortium name="The Broad Institute Genomics Platform"/>
            <consortium name="The Broad Institute Genome Sequencing Center for Infectious Disease"/>
            <person name="Wu L."/>
            <person name="Ma J."/>
        </authorList>
    </citation>
    <scope>NUCLEOTIDE SEQUENCE [LARGE SCALE GENOMIC DNA]</scope>
    <source>
        <strain evidence="4">CCM 4481</strain>
    </source>
</reference>
<comment type="caution">
    <text evidence="3">The sequence shown here is derived from an EMBL/GenBank/DDBJ whole genome shotgun (WGS) entry which is preliminary data.</text>
</comment>
<feature type="signal peptide" evidence="2">
    <location>
        <begin position="1"/>
        <end position="25"/>
    </location>
</feature>
<gene>
    <name evidence="3" type="ORF">ACFO5W_00575</name>
</gene>
<dbReference type="SUPFAM" id="SSF81901">
    <property type="entry name" value="HCP-like"/>
    <property type="match status" value="1"/>
</dbReference>
<keyword evidence="4" id="KW-1185">Reference proteome</keyword>
<accession>A0ABV9BWJ6</accession>
<protein>
    <submittedName>
        <fullName evidence="3">Tetratricopeptide repeat protein</fullName>
    </submittedName>
</protein>